<gene>
    <name evidence="3" type="ORF">SAMN02745116_01270</name>
</gene>
<feature type="compositionally biased region" description="Basic and acidic residues" evidence="2">
    <location>
        <begin position="1"/>
        <end position="11"/>
    </location>
</feature>
<name>A0A1T4N0X5_9ENTE</name>
<evidence type="ECO:0000256" key="2">
    <source>
        <dbReference type="SAM" id="MobiDB-lite"/>
    </source>
</evidence>
<accession>A0A1T4N0X5</accession>
<keyword evidence="1" id="KW-0175">Coiled coil</keyword>
<dbReference type="RefSeq" id="WP_078807203.1">
    <property type="nucleotide sequence ID" value="NZ_FUXI01000012.1"/>
</dbReference>
<reference evidence="3 4" key="1">
    <citation type="submission" date="2017-02" db="EMBL/GenBank/DDBJ databases">
        <authorList>
            <person name="Peterson S.W."/>
        </authorList>
    </citation>
    <scope>NUCLEOTIDE SEQUENCE [LARGE SCALE GENOMIC DNA]</scope>
    <source>
        <strain evidence="3 4">ATCC BAA-1030</strain>
    </source>
</reference>
<sequence length="518" mass="61443">MFDKDYKKSKEQSINAKATLLEKMKKRQKQKEESKGNSQENDSLLIKGLEKKDEIIRKLKQEKEEIYQEKNTLVREFQEQLRESQEKIERLEQQLEEEKELNKRMETERITQDLSFELDRKTEEQMKYFLSKVIQEETNKSLNRFVAKGNELLSKQSLKWERDSASILTKTQRLEHETLQIKESMQHESKQIQEKMEDLQKNSVETSLAKYSALEEKVHKLESERERHISKLQEYRNGEWFNLKELAPSVLISWLLTLLSPKNTERFSLLPKLVERYNQMFETSPKVDIWEEVRGEILVRGEYVYLVVEEQCYLLQDLNGFEPLQDKDEFLASIQRYSHQVKLLKKLEKLEKIEEILPAKPAPRKRKKEIVKQISQEELENKRKLRKVLQGKKVALISWHNMSSYVIQLSNYGIKTKVLDSKKHPTQVISTLFSEKYDYTYLFIQGVDHPTYWKAMKKYKSYETPPESVRITYNPNPDEIVHDMYISSVGKKKESSLSVLISGLMGNGVKREETEVES</sequence>
<evidence type="ECO:0000256" key="1">
    <source>
        <dbReference type="SAM" id="Coils"/>
    </source>
</evidence>
<dbReference type="EMBL" id="FUXI01000012">
    <property type="protein sequence ID" value="SJZ72558.1"/>
    <property type="molecule type" value="Genomic_DNA"/>
</dbReference>
<dbReference type="Proteomes" id="UP000190328">
    <property type="component" value="Unassembled WGS sequence"/>
</dbReference>
<evidence type="ECO:0000313" key="3">
    <source>
        <dbReference type="EMBL" id="SJZ72558.1"/>
    </source>
</evidence>
<dbReference type="AlphaFoldDB" id="A0A1T4N0X5"/>
<evidence type="ECO:0000313" key="4">
    <source>
        <dbReference type="Proteomes" id="UP000190328"/>
    </source>
</evidence>
<protein>
    <submittedName>
        <fullName evidence="3">Uncharacterized protein</fullName>
    </submittedName>
</protein>
<feature type="region of interest" description="Disordered" evidence="2">
    <location>
        <begin position="1"/>
        <end position="45"/>
    </location>
</feature>
<organism evidence="3 4">
    <name type="scientific">Pilibacter termitis</name>
    <dbReference type="NCBI Taxonomy" id="263852"/>
    <lineage>
        <taxon>Bacteria</taxon>
        <taxon>Bacillati</taxon>
        <taxon>Bacillota</taxon>
        <taxon>Bacilli</taxon>
        <taxon>Lactobacillales</taxon>
        <taxon>Enterococcaceae</taxon>
        <taxon>Pilibacter</taxon>
    </lineage>
</organism>
<keyword evidence="4" id="KW-1185">Reference proteome</keyword>
<proteinExistence type="predicted"/>
<feature type="coiled-coil region" evidence="1">
    <location>
        <begin position="182"/>
        <end position="238"/>
    </location>
</feature>